<dbReference type="GO" id="GO:0050567">
    <property type="term" value="F:glutaminyl-tRNA synthase (glutamine-hydrolyzing) activity"/>
    <property type="evidence" value="ECO:0007669"/>
    <property type="project" value="UniProtKB-UniRule"/>
</dbReference>
<sequence>MEIWEMSTKEILSLLKSREITAQEVLDSYLCRITEVEPLVRAYLEVLEPEARAEAAKVDAMLIRGEDPGILSGLPCALKDNLALKGARCTCASKILENWVAPYDATCVARLKKQGAVFLGKTNMDEFAMGSSTENSAFGPTKNPWDLERVPGGSSGGSAAAVAAGMAPLALGSDTGGSIRQPASFTGTYGLKPTYGLVSRYGLVAFASSLDQIGPFGQSVWDCALLLEAIAGYDPLDSTSSRKEPFPYTKHLESSLRGLRAGVPGEFLGFGIDPDVREGFEKILEILSDMGVIVEETSLPTLPYALDTYYVIAPSEASSNLARFDGVRYGFRASAPNLESMYQKTRGEGFGREVRRRIMLGTFALSAGYYDAYYLRAARIRTLIRRDFENAFEKFDVLLSPTTPTAAFKLGEKIEDPISMYLADVLTVPVNLAGLPALSMPAGFVITGEKGKELPWGLQIIGKPFAETTVLQVGNALEQEIGKEINDKIRDMRRDLTRTRECEPVD</sequence>
<accession>A0AAT9LBJ1</accession>
<proteinExistence type="inferred from homology"/>
<comment type="function">
    <text evidence="6 8">Allows the formation of correctly charged Gln-tRNA(Gln) through the transamidation of misacylated Glu-tRNA(Gln) in organisms which lack glutaminyl-tRNA synthetase. The reaction takes place in the presence of glutamine and ATP through an activated gamma-phospho-Glu-tRNA(Gln).</text>
</comment>
<evidence type="ECO:0000256" key="5">
    <source>
        <dbReference type="ARBA" id="ARBA00022917"/>
    </source>
</evidence>
<dbReference type="PIRSF" id="PIRSF001221">
    <property type="entry name" value="Amidase_fungi"/>
    <property type="match status" value="1"/>
</dbReference>
<dbReference type="InterPro" id="IPR004412">
    <property type="entry name" value="GatA"/>
</dbReference>
<keyword evidence="3 8" id="KW-0547">Nucleotide-binding</keyword>
<evidence type="ECO:0000256" key="3">
    <source>
        <dbReference type="ARBA" id="ARBA00022741"/>
    </source>
</evidence>
<feature type="active site" description="Charge relay system" evidence="8">
    <location>
        <position position="154"/>
    </location>
</feature>
<evidence type="ECO:0000256" key="4">
    <source>
        <dbReference type="ARBA" id="ARBA00022840"/>
    </source>
</evidence>
<evidence type="ECO:0000256" key="6">
    <source>
        <dbReference type="ARBA" id="ARBA00025295"/>
    </source>
</evidence>
<evidence type="ECO:0000259" key="9">
    <source>
        <dbReference type="Pfam" id="PF01425"/>
    </source>
</evidence>
<comment type="subunit">
    <text evidence="8">Heterotrimer of A, B and C subunits.</text>
</comment>
<evidence type="ECO:0000256" key="1">
    <source>
        <dbReference type="ARBA" id="ARBA00008069"/>
    </source>
</evidence>
<evidence type="ECO:0000256" key="2">
    <source>
        <dbReference type="ARBA" id="ARBA00022598"/>
    </source>
</evidence>
<dbReference type="HAMAP" id="MF_00120">
    <property type="entry name" value="GatA"/>
    <property type="match status" value="1"/>
</dbReference>
<dbReference type="PANTHER" id="PTHR11895:SF151">
    <property type="entry name" value="GLUTAMYL-TRNA(GLN) AMIDOTRANSFERASE SUBUNIT A"/>
    <property type="match status" value="1"/>
</dbReference>
<dbReference type="KEGG" id="fcz:IMF26_08135"/>
<organism evidence="10">
    <name type="scientific">Candidatus Fermentithermobacillus carboniphilus</name>
    <dbReference type="NCBI Taxonomy" id="3085328"/>
    <lineage>
        <taxon>Bacteria</taxon>
        <taxon>Bacillati</taxon>
        <taxon>Bacillota</taxon>
        <taxon>Candidatus Fermentithermobacillia</taxon>
        <taxon>Candidatus Fermentithermobacillales</taxon>
        <taxon>Candidatus Fermentithermobacillaceae</taxon>
        <taxon>Candidatus Fermentithermobacillus</taxon>
    </lineage>
</organism>
<dbReference type="NCBIfam" id="TIGR00132">
    <property type="entry name" value="gatA"/>
    <property type="match status" value="1"/>
</dbReference>
<dbReference type="InterPro" id="IPR036928">
    <property type="entry name" value="AS_sf"/>
</dbReference>
<dbReference type="EMBL" id="CP062796">
    <property type="protein sequence ID" value="QUL98027.1"/>
    <property type="molecule type" value="Genomic_DNA"/>
</dbReference>
<gene>
    <name evidence="8 10" type="primary">gatA</name>
    <name evidence="10" type="ORF">IMF26_08135</name>
</gene>
<evidence type="ECO:0000313" key="10">
    <source>
        <dbReference type="EMBL" id="QUL98027.1"/>
    </source>
</evidence>
<keyword evidence="4 8" id="KW-0067">ATP-binding</keyword>
<dbReference type="Gene3D" id="3.90.1300.10">
    <property type="entry name" value="Amidase signature (AS) domain"/>
    <property type="match status" value="1"/>
</dbReference>
<evidence type="ECO:0000256" key="7">
    <source>
        <dbReference type="ARBA" id="ARBA00047407"/>
    </source>
</evidence>
<dbReference type="GO" id="GO:0006412">
    <property type="term" value="P:translation"/>
    <property type="evidence" value="ECO:0007669"/>
    <property type="project" value="UniProtKB-UniRule"/>
</dbReference>
<keyword evidence="5 8" id="KW-0648">Protein biosynthesis</keyword>
<dbReference type="InterPro" id="IPR000120">
    <property type="entry name" value="Amidase"/>
</dbReference>
<dbReference type="GO" id="GO:0005524">
    <property type="term" value="F:ATP binding"/>
    <property type="evidence" value="ECO:0007669"/>
    <property type="project" value="UniProtKB-KW"/>
</dbReference>
<keyword evidence="2 8" id="KW-0436">Ligase</keyword>
<comment type="catalytic activity">
    <reaction evidence="7 8">
        <text>L-glutamyl-tRNA(Gln) + L-glutamine + ATP + H2O = L-glutaminyl-tRNA(Gln) + L-glutamate + ADP + phosphate + H(+)</text>
        <dbReference type="Rhea" id="RHEA:17521"/>
        <dbReference type="Rhea" id="RHEA-COMP:9681"/>
        <dbReference type="Rhea" id="RHEA-COMP:9684"/>
        <dbReference type="ChEBI" id="CHEBI:15377"/>
        <dbReference type="ChEBI" id="CHEBI:15378"/>
        <dbReference type="ChEBI" id="CHEBI:29985"/>
        <dbReference type="ChEBI" id="CHEBI:30616"/>
        <dbReference type="ChEBI" id="CHEBI:43474"/>
        <dbReference type="ChEBI" id="CHEBI:58359"/>
        <dbReference type="ChEBI" id="CHEBI:78520"/>
        <dbReference type="ChEBI" id="CHEBI:78521"/>
        <dbReference type="ChEBI" id="CHEBI:456216"/>
        <dbReference type="EC" id="6.3.5.7"/>
    </reaction>
</comment>
<dbReference type="PROSITE" id="PS00571">
    <property type="entry name" value="AMIDASES"/>
    <property type="match status" value="1"/>
</dbReference>
<dbReference type="GO" id="GO:0030956">
    <property type="term" value="C:glutamyl-tRNA(Gln) amidotransferase complex"/>
    <property type="evidence" value="ECO:0007669"/>
    <property type="project" value="InterPro"/>
</dbReference>
<dbReference type="EC" id="6.3.5.7" evidence="8"/>
<dbReference type="SUPFAM" id="SSF75304">
    <property type="entry name" value="Amidase signature (AS) enzymes"/>
    <property type="match status" value="1"/>
</dbReference>
<dbReference type="InterPro" id="IPR023631">
    <property type="entry name" value="Amidase_dom"/>
</dbReference>
<dbReference type="Pfam" id="PF01425">
    <property type="entry name" value="Amidase"/>
    <property type="match status" value="1"/>
</dbReference>
<reference evidence="10" key="1">
    <citation type="submission" date="2020-10" db="EMBL/GenBank/DDBJ databases">
        <authorList>
            <person name="Kadnikov V."/>
            <person name="Beletsky A.V."/>
            <person name="Mardanov A.V."/>
            <person name="Karnachuk O.V."/>
            <person name="Ravin N.V."/>
        </authorList>
    </citation>
    <scope>NUCLEOTIDE SEQUENCE</scope>
    <source>
        <strain evidence="10">Bu02</strain>
    </source>
</reference>
<reference evidence="10" key="2">
    <citation type="journal article" date="2023" name="Biology">
        <title>Prokaryotic Life Associated with Coal-Fire Gas Vents Revealed by Metagenomics.</title>
        <authorList>
            <person name="Kadnikov V.V."/>
            <person name="Mardanov A.V."/>
            <person name="Beletsky A.V."/>
            <person name="Karnachuk O.V."/>
            <person name="Ravin N.V."/>
        </authorList>
    </citation>
    <scope>NUCLEOTIDE SEQUENCE</scope>
    <source>
        <strain evidence="10">Bu02</strain>
    </source>
</reference>
<evidence type="ECO:0000256" key="8">
    <source>
        <dbReference type="HAMAP-Rule" id="MF_00120"/>
    </source>
</evidence>
<dbReference type="InterPro" id="IPR020556">
    <property type="entry name" value="Amidase_CS"/>
</dbReference>
<protein>
    <recommendedName>
        <fullName evidence="8">Glutamyl-tRNA(Gln) amidotransferase subunit A</fullName>
        <shortName evidence="8">Glu-ADT subunit A</shortName>
        <ecNumber evidence="8">6.3.5.7</ecNumber>
    </recommendedName>
</protein>
<comment type="similarity">
    <text evidence="1 8">Belongs to the amidase family. GatA subfamily.</text>
</comment>
<name>A0AAT9LBJ1_9FIRM</name>
<feature type="domain" description="Amidase" evidence="9">
    <location>
        <begin position="24"/>
        <end position="471"/>
    </location>
</feature>
<feature type="active site" description="Charge relay system" evidence="8">
    <location>
        <position position="79"/>
    </location>
</feature>
<dbReference type="PANTHER" id="PTHR11895">
    <property type="entry name" value="TRANSAMIDASE"/>
    <property type="match status" value="1"/>
</dbReference>
<dbReference type="AlphaFoldDB" id="A0AAT9LBJ1"/>
<feature type="active site" description="Acyl-ester intermediate" evidence="8">
    <location>
        <position position="178"/>
    </location>
</feature>